<feature type="region of interest" description="Disordered" evidence="15">
    <location>
        <begin position="1497"/>
        <end position="1627"/>
    </location>
</feature>
<keyword evidence="16" id="KW-1133">Transmembrane helix</keyword>
<dbReference type="GO" id="GO:0004372">
    <property type="term" value="F:glycine hydroxymethyltransferase activity"/>
    <property type="evidence" value="ECO:0007669"/>
    <property type="project" value="UniProtKB-EC"/>
</dbReference>
<keyword evidence="12" id="KW-0496">Mitochondrion</keyword>
<evidence type="ECO:0000256" key="10">
    <source>
        <dbReference type="ARBA" id="ARBA00022946"/>
    </source>
</evidence>
<feature type="compositionally biased region" description="Basic and acidic residues" evidence="15">
    <location>
        <begin position="665"/>
        <end position="674"/>
    </location>
</feature>
<feature type="compositionally biased region" description="Polar residues" evidence="15">
    <location>
        <begin position="1538"/>
        <end position="1550"/>
    </location>
</feature>
<dbReference type="InterPro" id="IPR015424">
    <property type="entry name" value="PyrdxlP-dep_Trfase"/>
</dbReference>
<dbReference type="PROSITE" id="PS51340">
    <property type="entry name" value="MOSC"/>
    <property type="match status" value="1"/>
</dbReference>
<dbReference type="PROSITE" id="PS00096">
    <property type="entry name" value="SHMT"/>
    <property type="match status" value="1"/>
</dbReference>
<evidence type="ECO:0000256" key="2">
    <source>
        <dbReference type="ARBA" id="ARBA00001933"/>
    </source>
</evidence>
<proteinExistence type="inferred from homology"/>
<dbReference type="SUPFAM" id="SSF141673">
    <property type="entry name" value="MOSC N-terminal domain-like"/>
    <property type="match status" value="1"/>
</dbReference>
<organism evidence="19 20">
    <name type="scientific">Aspergillus niger ATCC 13496</name>
    <dbReference type="NCBI Taxonomy" id="1353008"/>
    <lineage>
        <taxon>Eukaryota</taxon>
        <taxon>Fungi</taxon>
        <taxon>Dikarya</taxon>
        <taxon>Ascomycota</taxon>
        <taxon>Pezizomycotina</taxon>
        <taxon>Eurotiomycetes</taxon>
        <taxon>Eurotiomycetidae</taxon>
        <taxon>Eurotiales</taxon>
        <taxon>Aspergillaceae</taxon>
        <taxon>Aspergillus</taxon>
        <taxon>Aspergillus subgen. Circumdati</taxon>
    </lineage>
</organism>
<dbReference type="Proteomes" id="UP000253845">
    <property type="component" value="Unassembled WGS sequence"/>
</dbReference>
<feature type="short sequence motif" description="GXGXXG" evidence="13">
    <location>
        <begin position="1047"/>
        <end position="1052"/>
    </location>
</feature>
<dbReference type="FunFam" id="3.40.640.10:FF:000097">
    <property type="entry name" value="Serine hydroxymethyltransferase"/>
    <property type="match status" value="1"/>
</dbReference>
<keyword evidence="8 14" id="KW-0808">Transferase</keyword>
<dbReference type="InterPro" id="IPR016035">
    <property type="entry name" value="Acyl_Trfase/lysoPLipase"/>
</dbReference>
<dbReference type="Gene3D" id="3.40.1090.10">
    <property type="entry name" value="Cytosolic phospholipase A2 catalytic domain"/>
    <property type="match status" value="1"/>
</dbReference>
<feature type="compositionally biased region" description="Polar residues" evidence="15">
    <location>
        <begin position="1167"/>
        <end position="1192"/>
    </location>
</feature>
<dbReference type="SUPFAM" id="SSF50800">
    <property type="entry name" value="PK beta-barrel domain-like"/>
    <property type="match status" value="1"/>
</dbReference>
<keyword evidence="10" id="KW-0809">Transit peptide</keyword>
<dbReference type="GO" id="GO:0019264">
    <property type="term" value="P:glycine biosynthetic process from serine"/>
    <property type="evidence" value="ECO:0007669"/>
    <property type="project" value="InterPro"/>
</dbReference>
<feature type="compositionally biased region" description="Polar residues" evidence="15">
    <location>
        <begin position="1586"/>
        <end position="1599"/>
    </location>
</feature>
<dbReference type="InterPro" id="IPR015421">
    <property type="entry name" value="PyrdxlP-dep_Trfase_major"/>
</dbReference>
<evidence type="ECO:0000256" key="3">
    <source>
        <dbReference type="ARBA" id="ARBA00002224"/>
    </source>
</evidence>
<dbReference type="InterPro" id="IPR015422">
    <property type="entry name" value="PyrdxlP-dep_Trfase_small"/>
</dbReference>
<feature type="region of interest" description="Disordered" evidence="15">
    <location>
        <begin position="37"/>
        <end position="61"/>
    </location>
</feature>
<comment type="pathway">
    <text evidence="5 14">One-carbon metabolism; tetrahydrofolate interconversion.</text>
</comment>
<dbReference type="HAMAP" id="MF_00051">
    <property type="entry name" value="SHMT"/>
    <property type="match status" value="1"/>
</dbReference>
<dbReference type="SUPFAM" id="SSF53383">
    <property type="entry name" value="PLP-dependent transferases"/>
    <property type="match status" value="1"/>
</dbReference>
<dbReference type="InterPro" id="IPR002641">
    <property type="entry name" value="PNPLA_dom"/>
</dbReference>
<evidence type="ECO:0000256" key="15">
    <source>
        <dbReference type="SAM" id="MobiDB-lite"/>
    </source>
</evidence>
<feature type="region of interest" description="Disordered" evidence="15">
    <location>
        <begin position="1164"/>
        <end position="1215"/>
    </location>
</feature>
<feature type="transmembrane region" description="Helical" evidence="16">
    <location>
        <begin position="773"/>
        <end position="791"/>
    </location>
</feature>
<evidence type="ECO:0000256" key="14">
    <source>
        <dbReference type="RuleBase" id="RU000585"/>
    </source>
</evidence>
<dbReference type="EMBL" id="KZ851926">
    <property type="protein sequence ID" value="RDH18083.1"/>
    <property type="molecule type" value="Genomic_DNA"/>
</dbReference>
<dbReference type="Pfam" id="PF03473">
    <property type="entry name" value="MOSC"/>
    <property type="match status" value="1"/>
</dbReference>
<sequence>MLSRCGRQASRLILRTASSAIRSTAIPLQLRPAAASPLRLPGQGRSVSSSTREGQQTLLSAPLEESDPAIYDILQKEKKRQQHFINLIPSENFTSQAVLDALGSVMQNKYSEGYPGARYYGGNEHIDASERLCQQRALETFGLNPEEWGVNVQPLSGSPANLYAISAILNTHDRLMGLDLPHGGHLSHGYQTPTKKISFISKYFETLPYRLDESTGIIDYDALEKQALLYRPKLIIAGTSAYSRLIDYPRMRQIADAAGAYLLSDMAHISGLVAAGVLPSPFAHSDVVTTTTHKSLRGPRGAMIFFRKGVRRTDKKGNPEMYDLEGPINASVFPGHQGGPHNHTITALAVALKQAQSPEFKTYQQTVLANAQALAERLGNPLSSGGLGYNIVSGGTDNHLVLVDLKNRGVDGARVERVLELCGVASNKNTVPGDKSALKPGGLRLGTPAMTTRGFQPEDFRRVADIVDRAVIITQKLDKAAKESAAAKGVKNPNTVKAFLDYVREGEEIPEIVLLRQEVEDWAGTFIILILYPFPSFFLSFVLIHSYSHIQYIRYNTYTHFPRIHHAHQPSTSFPTPIHPSIHARIPVSLLILTLIIHQLYTYPIKSLQGIPIPSATFTRTGFPYDRHFMLLKVLPNGEYKNMHVPHFPEMSLFYTDIIHGDDNKNASESESSRIEVTYRPPPTADQPQSQRRLEVPLVPNTAGLKEVEVIMHQSPTKGYIMGEEYNGWFSECFGYQVVLVYLGGNYRGVLGSFAPEKSAAHRGTQGWWRRDGVLGLGTGLVGVMILLSWVGMSMGLLGSIGATGAAGAVFWYGAGCKNKKEEQITFADTAPYLIVSRTSVDDVSARLAGDEEMDVTKARPNIVISGAETAFEEDFWAEVQIGELGSAKLLLTANCVRCQSLNVDYATGKMGTGESGTVLKKLMKDRRVDKGAKFSPVFGRYGFLDAGSDGRTVRVGDAVVVARRVKERMVYGKCAAALSSESDYYLHIPVISSSISFYRNTSPFPSISLIDLSSSVSPGGVMDYSVNLRRKDTTKGPPLRILSLDGGGVRGYSMLIILQELMYRVYVECEGKAPRRDEIPKPCDHFDLIVGTGTGGLIALMLGRLRLDLETCKDVYVRMTRRVFETDKTFAGIPFHKTLFKASKLEEAIRECVREHTVFEAEGNDMSPSARNSLASAPFSPNSMSVPQRSGSRASFSTTTSHSSGHASQRNSTFVNGLRWGNPDALLYDNREYRTKTAVTALYKGTTSRNGSTVLLRSYDSRKEPPPEFNCTVWQAGRATSATGLAFKPIQIGQHVFIDEGAGTYNPSPQALDEAVMNEWPGREIGVFVSVGTGKRPPGTNNRQHEWWEDFFGDALGTFAEARRRLIAKIEGCEDIHLAMLRDHLAKRNVSKDNYYRLNVEVGVGEFGMNEWNRLADISTNTRRYLTRPEVKHQILDAGVKFAKIERQHRRLADHAAAAGQVDDGTSSIMHSPVLSVPPPSHPMAVELPAELPGDFVPYITTEDSLPAHPTPQDAVLPSPGRTSGDLASPGAGDVSRPNSRAHGSSRPSTGHGHDGMPPPVPPKTPIPYPSEYPSELGGIPMPMPTTTSPGHSHNGSLSGKIRPPYPVDEPPVVNKQRKPSYHVRS</sequence>
<gene>
    <name evidence="19" type="ORF">M747DRAFT_283965</name>
</gene>
<dbReference type="GO" id="GO:0005739">
    <property type="term" value="C:mitochondrion"/>
    <property type="evidence" value="ECO:0007669"/>
    <property type="project" value="UniProtKB-SubCell"/>
</dbReference>
<dbReference type="SUPFAM" id="SSF52151">
    <property type="entry name" value="FabD/lysophospholipase-like"/>
    <property type="match status" value="1"/>
</dbReference>
<evidence type="ECO:0000256" key="6">
    <source>
        <dbReference type="ARBA" id="ARBA00006376"/>
    </source>
</evidence>
<dbReference type="InterPro" id="IPR049943">
    <property type="entry name" value="Ser_HO-MeTrfase-like"/>
</dbReference>
<evidence type="ECO:0000256" key="9">
    <source>
        <dbReference type="ARBA" id="ARBA00022898"/>
    </source>
</evidence>
<dbReference type="InterPro" id="IPR005303">
    <property type="entry name" value="MOCOS_middle"/>
</dbReference>
<comment type="similarity">
    <text evidence="6 14">Belongs to the SHMT family.</text>
</comment>
<dbReference type="PROSITE" id="PS51635">
    <property type="entry name" value="PNPLA"/>
    <property type="match status" value="1"/>
</dbReference>
<keyword evidence="11" id="KW-0443">Lipid metabolism</keyword>
<dbReference type="Gene3D" id="3.40.640.10">
    <property type="entry name" value="Type I PLP-dependent aspartate aminotransferase-like (Major domain)"/>
    <property type="match status" value="1"/>
</dbReference>
<comment type="cofactor">
    <cofactor evidence="2 14">
        <name>pyridoxal 5'-phosphate</name>
        <dbReference type="ChEBI" id="CHEBI:597326"/>
    </cofactor>
</comment>
<dbReference type="UniPathway" id="UPA00193"/>
<evidence type="ECO:0000256" key="8">
    <source>
        <dbReference type="ARBA" id="ARBA00022679"/>
    </source>
</evidence>
<evidence type="ECO:0000259" key="18">
    <source>
        <dbReference type="PROSITE" id="PS51635"/>
    </source>
</evidence>
<dbReference type="GO" id="GO:0046486">
    <property type="term" value="P:glycerolipid metabolic process"/>
    <property type="evidence" value="ECO:0007669"/>
    <property type="project" value="UniProtKB-ARBA"/>
</dbReference>
<keyword evidence="16" id="KW-0472">Membrane</keyword>
<dbReference type="InterPro" id="IPR005302">
    <property type="entry name" value="MoCF_Sase_C"/>
</dbReference>
<dbReference type="Pfam" id="PF03476">
    <property type="entry name" value="MOSC_N"/>
    <property type="match status" value="1"/>
</dbReference>
<dbReference type="Pfam" id="PF00464">
    <property type="entry name" value="SHMT"/>
    <property type="match status" value="1"/>
</dbReference>
<reference evidence="19 20" key="1">
    <citation type="submission" date="2018-07" db="EMBL/GenBank/DDBJ databases">
        <title>Section-level genome sequencing of Aspergillus section Nigri to investigate inter- and intra-species variation.</title>
        <authorList>
            <consortium name="DOE Joint Genome Institute"/>
            <person name="Vesth T.C."/>
            <person name="Nybo J.L."/>
            <person name="Theobald S."/>
            <person name="Frisvad J.C."/>
            <person name="Larsen T.O."/>
            <person name="Nielsen K.F."/>
            <person name="Hoof J.B."/>
            <person name="Brandl J."/>
            <person name="Salamov A."/>
            <person name="Riley R."/>
            <person name="Gladden J.M."/>
            <person name="Phatale P."/>
            <person name="Nielsen M.T."/>
            <person name="Lyhne E.K."/>
            <person name="Kogle M.E."/>
            <person name="Strasser K."/>
            <person name="McDonnell E."/>
            <person name="Barry K."/>
            <person name="Clum A."/>
            <person name="Chen C."/>
            <person name="Nolan M."/>
            <person name="Sandor L."/>
            <person name="Kuo A."/>
            <person name="Lipzen A."/>
            <person name="Hainaut M."/>
            <person name="Drula E."/>
            <person name="Tsang A."/>
            <person name="Magnuson J.K."/>
            <person name="Henrissat B."/>
            <person name="Wiebenga A."/>
            <person name="Simmons B.A."/>
            <person name="Makela M.R."/>
            <person name="De vries R.P."/>
            <person name="Grigoriev I.V."/>
            <person name="Mortensen U.H."/>
            <person name="Baker S.E."/>
            <person name="Andersen M.R."/>
        </authorList>
    </citation>
    <scope>NUCLEOTIDE SEQUENCE [LARGE SCALE GENOMIC DNA]</scope>
    <source>
        <strain evidence="19 20">ATCC 13496</strain>
    </source>
</reference>
<evidence type="ECO:0000313" key="19">
    <source>
        <dbReference type="EMBL" id="RDH18083.1"/>
    </source>
</evidence>
<feature type="compositionally biased region" description="Basic residues" evidence="15">
    <location>
        <begin position="1617"/>
        <end position="1627"/>
    </location>
</feature>
<dbReference type="InterPro" id="IPR039429">
    <property type="entry name" value="SHMT-like_dom"/>
</dbReference>
<evidence type="ECO:0000313" key="20">
    <source>
        <dbReference type="Proteomes" id="UP000253845"/>
    </source>
</evidence>
<keyword evidence="9 14" id="KW-0663">Pyridoxal phosphate</keyword>
<name>A0A370BRA1_ASPNG</name>
<feature type="compositionally biased region" description="Polar residues" evidence="15">
    <location>
        <begin position="45"/>
        <end position="59"/>
    </location>
</feature>
<evidence type="ECO:0000256" key="12">
    <source>
        <dbReference type="ARBA" id="ARBA00023128"/>
    </source>
</evidence>
<evidence type="ECO:0000256" key="11">
    <source>
        <dbReference type="ARBA" id="ARBA00023098"/>
    </source>
</evidence>
<dbReference type="GO" id="GO:0030170">
    <property type="term" value="F:pyridoxal phosphate binding"/>
    <property type="evidence" value="ECO:0007669"/>
    <property type="project" value="InterPro"/>
</dbReference>
<dbReference type="CDD" id="cd07216">
    <property type="entry name" value="Pat17_PNPLA8_PNPLA9_like3"/>
    <property type="match status" value="1"/>
</dbReference>
<keyword evidence="16" id="KW-0812">Transmembrane</keyword>
<evidence type="ECO:0000256" key="4">
    <source>
        <dbReference type="ARBA" id="ARBA00004173"/>
    </source>
</evidence>
<keyword evidence="7 14" id="KW-0554">One-carbon metabolism</keyword>
<comment type="function">
    <text evidence="3 14">Interconversion of serine and glycine.</text>
</comment>
<dbReference type="Pfam" id="PF01734">
    <property type="entry name" value="Patatin"/>
    <property type="match status" value="1"/>
</dbReference>
<dbReference type="GO" id="GO:0030151">
    <property type="term" value="F:molybdenum ion binding"/>
    <property type="evidence" value="ECO:0007669"/>
    <property type="project" value="InterPro"/>
</dbReference>
<dbReference type="NCBIfam" id="NF000586">
    <property type="entry name" value="PRK00011.1"/>
    <property type="match status" value="1"/>
</dbReference>
<dbReference type="VEuPathDB" id="FungiDB:M747DRAFT_283965"/>
<evidence type="ECO:0000256" key="16">
    <source>
        <dbReference type="SAM" id="Phobius"/>
    </source>
</evidence>
<dbReference type="PANTHER" id="PTHR11680:SF57">
    <property type="entry name" value="SERINE HYDROXYMETHYLTRANSFERASE, MITOCHONDRIAL"/>
    <property type="match status" value="1"/>
</dbReference>
<feature type="transmembrane region" description="Helical" evidence="16">
    <location>
        <begin position="522"/>
        <end position="544"/>
    </location>
</feature>
<feature type="domain" description="MOSC" evidence="17">
    <location>
        <begin position="786"/>
        <end position="963"/>
    </location>
</feature>
<comment type="subcellular location">
    <subcellularLocation>
        <location evidence="4">Mitochondrion</location>
    </subcellularLocation>
</comment>
<dbReference type="Gene3D" id="3.90.1150.10">
    <property type="entry name" value="Aspartate Aminotransferase, domain 1"/>
    <property type="match status" value="1"/>
</dbReference>
<feature type="compositionally biased region" description="Pro residues" evidence="15">
    <location>
        <begin position="1558"/>
        <end position="1572"/>
    </location>
</feature>
<protein>
    <recommendedName>
        <fullName evidence="14">Serine hydroxymethyltransferase</fullName>
        <ecNumber evidence="14">2.1.2.1</ecNumber>
    </recommendedName>
</protein>
<dbReference type="GO" id="GO:0035999">
    <property type="term" value="P:tetrahydrofolate interconversion"/>
    <property type="evidence" value="ECO:0007669"/>
    <property type="project" value="UniProtKB-UniPathway"/>
</dbReference>
<comment type="catalytic activity">
    <reaction evidence="1 14">
        <text>(6R)-5,10-methylene-5,6,7,8-tetrahydrofolate + glycine + H2O = (6S)-5,6,7,8-tetrahydrofolate + L-serine</text>
        <dbReference type="Rhea" id="RHEA:15481"/>
        <dbReference type="ChEBI" id="CHEBI:15377"/>
        <dbReference type="ChEBI" id="CHEBI:15636"/>
        <dbReference type="ChEBI" id="CHEBI:33384"/>
        <dbReference type="ChEBI" id="CHEBI:57305"/>
        <dbReference type="ChEBI" id="CHEBI:57453"/>
        <dbReference type="EC" id="2.1.2.1"/>
    </reaction>
</comment>
<dbReference type="EC" id="2.1.2.1" evidence="14"/>
<evidence type="ECO:0000256" key="13">
    <source>
        <dbReference type="PROSITE-ProRule" id="PRU01161"/>
    </source>
</evidence>
<dbReference type="PANTHER" id="PTHR11680">
    <property type="entry name" value="SERINE HYDROXYMETHYLTRANSFERASE"/>
    <property type="match status" value="1"/>
</dbReference>
<evidence type="ECO:0000259" key="17">
    <source>
        <dbReference type="PROSITE" id="PS51340"/>
    </source>
</evidence>
<evidence type="ECO:0000256" key="5">
    <source>
        <dbReference type="ARBA" id="ARBA00004777"/>
    </source>
</evidence>
<evidence type="ECO:0000256" key="7">
    <source>
        <dbReference type="ARBA" id="ARBA00022563"/>
    </source>
</evidence>
<feature type="region of interest" description="Disordered" evidence="15">
    <location>
        <begin position="665"/>
        <end position="691"/>
    </location>
</feature>
<dbReference type="InterPro" id="IPR011037">
    <property type="entry name" value="Pyrv_Knase-like_insert_dom_sf"/>
</dbReference>
<dbReference type="CDD" id="cd00378">
    <property type="entry name" value="SHMT"/>
    <property type="match status" value="1"/>
</dbReference>
<feature type="domain" description="PNPLA" evidence="18">
    <location>
        <begin position="1043"/>
        <end position="1313"/>
    </location>
</feature>
<dbReference type="InterPro" id="IPR019798">
    <property type="entry name" value="Ser_HO-MeTrfase_PLP_BS"/>
</dbReference>
<evidence type="ECO:0000256" key="1">
    <source>
        <dbReference type="ARBA" id="ARBA00001528"/>
    </source>
</evidence>
<feature type="compositionally biased region" description="Low complexity" evidence="15">
    <location>
        <begin position="1193"/>
        <end position="1209"/>
    </location>
</feature>
<dbReference type="InterPro" id="IPR001085">
    <property type="entry name" value="Ser_HO-MeTrfase"/>
</dbReference>
<comment type="caution">
    <text evidence="13">Lacks conserved residue(s) required for the propagation of feature annotation.</text>
</comment>
<accession>A0A370BRA1</accession>